<organism evidence="2 3">
    <name type="scientific">Caenorhabditis elegans</name>
    <dbReference type="NCBI Taxonomy" id="6239"/>
    <lineage>
        <taxon>Eukaryota</taxon>
        <taxon>Metazoa</taxon>
        <taxon>Ecdysozoa</taxon>
        <taxon>Nematoda</taxon>
        <taxon>Chromadorea</taxon>
        <taxon>Rhabditida</taxon>
        <taxon>Rhabditina</taxon>
        <taxon>Rhabditomorpha</taxon>
        <taxon>Rhabditoidea</taxon>
        <taxon>Rhabditidae</taxon>
        <taxon>Peloderinae</taxon>
        <taxon>Caenorhabditis</taxon>
    </lineage>
</organism>
<dbReference type="GeneID" id="176436"/>
<dbReference type="AlphaFoldDB" id="G3MTX5"/>
<dbReference type="OrthoDB" id="201595at2759"/>
<dbReference type="Proteomes" id="UP000001940">
    <property type="component" value="Chromosome III"/>
</dbReference>
<reference evidence="2 3" key="1">
    <citation type="journal article" date="1998" name="Science">
        <title>Genome sequence of the nematode C. elegans: a platform for investigating biology.</title>
        <authorList>
            <consortium name="The C. elegans sequencing consortium"/>
            <person name="Sulson J.E."/>
            <person name="Waterston R."/>
        </authorList>
    </citation>
    <scope>NUCLEOTIDE SEQUENCE [LARGE SCALE GENOMIC DNA]</scope>
    <source>
        <strain evidence="2 3">Bristol N2</strain>
    </source>
</reference>
<dbReference type="SMR" id="G3MTX5"/>
<dbReference type="HOGENOM" id="CLU_018069_7_1_1"/>
<evidence type="ECO:0000256" key="1">
    <source>
        <dbReference type="SAM" id="MobiDB-lite"/>
    </source>
</evidence>
<dbReference type="AGR" id="WB:WBGene00011868"/>
<dbReference type="RefSeq" id="NP_001255068.1">
    <property type="nucleotide sequence ID" value="NM_001268139.4"/>
</dbReference>
<gene>
    <name evidence="2 4" type="primary">best-18</name>
    <name evidence="2" type="ORF">CELE_T20G5.4</name>
    <name evidence="4" type="ORF">T20G5.4</name>
</gene>
<keyword evidence="3" id="KW-1185">Reference proteome</keyword>
<accession>G3MTX5</accession>
<evidence type="ECO:0000313" key="3">
    <source>
        <dbReference type="Proteomes" id="UP000001940"/>
    </source>
</evidence>
<feature type="region of interest" description="Disordered" evidence="1">
    <location>
        <begin position="100"/>
        <end position="141"/>
    </location>
</feature>
<dbReference type="WormBase" id="T20G5.4b">
    <property type="protein sequence ID" value="CE46520"/>
    <property type="gene ID" value="WBGene00011868"/>
    <property type="gene designation" value="best-18"/>
</dbReference>
<dbReference type="Bgee" id="WBGene00011868">
    <property type="expression patterns" value="Expressed in larva and 3 other cell types or tissues"/>
</dbReference>
<sequence length="141" mass="15920">MGLKIVDEGYDKTPRLEKDAFWDDTWVPLYSEASAHEKRYHQRQGSLAHIKIGRSVSQVRMVPRDGRRASIVKERIVNVKPGSGIGDILRPSSLLNLMKHASSSRSLERQRSPGSFRMETLTPGSPTNTPIEPIDKIDKKK</sequence>
<evidence type="ECO:0000313" key="4">
    <source>
        <dbReference type="WormBase" id="T20G5.4b"/>
    </source>
</evidence>
<dbReference type="CTD" id="176436"/>
<dbReference type="ExpressionAtlas" id="G3MTX5">
    <property type="expression patterns" value="baseline and differential"/>
</dbReference>
<proteinExistence type="predicted"/>
<evidence type="ECO:0000313" key="2">
    <source>
        <dbReference type="EMBL" id="CCD31122.1"/>
    </source>
</evidence>
<name>G3MTX5_CAEEL</name>
<dbReference type="EMBL" id="BX284603">
    <property type="protein sequence ID" value="CCD31122.1"/>
    <property type="molecule type" value="Genomic_DNA"/>
</dbReference>
<protein>
    <submittedName>
        <fullName evidence="2">Bestrophin homolog</fullName>
    </submittedName>
</protein>